<feature type="region of interest" description="Disordered" evidence="1">
    <location>
        <begin position="42"/>
        <end position="109"/>
    </location>
</feature>
<proteinExistence type="predicted"/>
<dbReference type="EMBL" id="DVFU01000110">
    <property type="protein sequence ID" value="HIQ65216.1"/>
    <property type="molecule type" value="Genomic_DNA"/>
</dbReference>
<comment type="caution">
    <text evidence="3">The sequence shown here is derived from an EMBL/GenBank/DDBJ whole genome shotgun (WGS) entry which is preliminary data.</text>
</comment>
<dbReference type="PROSITE" id="PS51257">
    <property type="entry name" value="PROKAR_LIPOPROTEIN"/>
    <property type="match status" value="1"/>
</dbReference>
<gene>
    <name evidence="3" type="ORF">IAC85_05710</name>
</gene>
<protein>
    <recommendedName>
        <fullName evidence="5">Lipoprotein</fullName>
    </recommendedName>
</protein>
<dbReference type="Proteomes" id="UP000886725">
    <property type="component" value="Unassembled WGS sequence"/>
</dbReference>
<reference evidence="3" key="2">
    <citation type="journal article" date="2021" name="PeerJ">
        <title>Extensive microbial diversity within the chicken gut microbiome revealed by metagenomics and culture.</title>
        <authorList>
            <person name="Gilroy R."/>
            <person name="Ravi A."/>
            <person name="Getino M."/>
            <person name="Pursley I."/>
            <person name="Horton D.L."/>
            <person name="Alikhan N.F."/>
            <person name="Baker D."/>
            <person name="Gharbi K."/>
            <person name="Hall N."/>
            <person name="Watson M."/>
            <person name="Adriaenssens E.M."/>
            <person name="Foster-Nyarko E."/>
            <person name="Jarju S."/>
            <person name="Secka A."/>
            <person name="Antonio M."/>
            <person name="Oren A."/>
            <person name="Chaudhuri R.R."/>
            <person name="La Ragione R."/>
            <person name="Hildebrand F."/>
            <person name="Pallen M.J."/>
        </authorList>
    </citation>
    <scope>NUCLEOTIDE SEQUENCE</scope>
    <source>
        <strain evidence="3">CHK165-10780</strain>
    </source>
</reference>
<name>A0A9D0YZT0_9FIRM</name>
<evidence type="ECO:0000256" key="2">
    <source>
        <dbReference type="SAM" id="Phobius"/>
    </source>
</evidence>
<evidence type="ECO:0000313" key="4">
    <source>
        <dbReference type="Proteomes" id="UP000886725"/>
    </source>
</evidence>
<reference evidence="3" key="1">
    <citation type="submission" date="2020-10" db="EMBL/GenBank/DDBJ databases">
        <authorList>
            <person name="Gilroy R."/>
        </authorList>
    </citation>
    <scope>NUCLEOTIDE SEQUENCE</scope>
    <source>
        <strain evidence="3">CHK165-10780</strain>
    </source>
</reference>
<evidence type="ECO:0000313" key="3">
    <source>
        <dbReference type="EMBL" id="HIQ65216.1"/>
    </source>
</evidence>
<accession>A0A9D0YZT0</accession>
<keyword evidence="2" id="KW-0472">Membrane</keyword>
<feature type="compositionally biased region" description="Low complexity" evidence="1">
    <location>
        <begin position="74"/>
        <end position="95"/>
    </location>
</feature>
<dbReference type="AlphaFoldDB" id="A0A9D0YZT0"/>
<evidence type="ECO:0000256" key="1">
    <source>
        <dbReference type="SAM" id="MobiDB-lite"/>
    </source>
</evidence>
<sequence>MERFKNWFQKNTVLGFILGIFLGVLLVVGCFTIYETQFASSHEGEKNSGVVTDDSSSTPTPANSDPEQIVVPDSDSSSDLNSGSNDNGGTTSTPVPSTPPPTPVVTNPEENIRSESDLIQYFQNYDNTISTYAGQEENPTIRESAKNMFVTIVDFLFYDGEINGYTFDGLTTSAKLQLLKIGLSIDNKIDSYFPGYKESIKSGFTKIKAELMNLYLDVTSSACEAVGSDICNQAKEDFKTMKESFGLTFDLLKDLGSSAIDAIRQWYEIFRES</sequence>
<feature type="compositionally biased region" description="Polar residues" evidence="1">
    <location>
        <begin position="49"/>
        <end position="66"/>
    </location>
</feature>
<evidence type="ECO:0008006" key="5">
    <source>
        <dbReference type="Google" id="ProtNLM"/>
    </source>
</evidence>
<organism evidence="3 4">
    <name type="scientific">Candidatus Faecenecus gallistercoris</name>
    <dbReference type="NCBI Taxonomy" id="2840793"/>
    <lineage>
        <taxon>Bacteria</taxon>
        <taxon>Bacillati</taxon>
        <taxon>Bacillota</taxon>
        <taxon>Bacillota incertae sedis</taxon>
        <taxon>Candidatus Faecenecus</taxon>
    </lineage>
</organism>
<feature type="transmembrane region" description="Helical" evidence="2">
    <location>
        <begin position="12"/>
        <end position="34"/>
    </location>
</feature>
<keyword evidence="2" id="KW-0812">Transmembrane</keyword>
<keyword evidence="2" id="KW-1133">Transmembrane helix</keyword>